<dbReference type="SUPFAM" id="SSF81321">
    <property type="entry name" value="Family A G protein-coupled receptor-like"/>
    <property type="match status" value="1"/>
</dbReference>
<protein>
    <submittedName>
        <fullName evidence="8">Adhesion G-protein coupled receptor G2-like</fullName>
    </submittedName>
</protein>
<feature type="compositionally biased region" description="Low complexity" evidence="5">
    <location>
        <begin position="214"/>
        <end position="237"/>
    </location>
</feature>
<feature type="compositionally biased region" description="Polar residues" evidence="5">
    <location>
        <begin position="200"/>
        <end position="213"/>
    </location>
</feature>
<sequence>MLLAAVHMYFALVKVFNIYVHSYILKLCSIGWGVPLVVVSIVLAINKDFYGSGVSAESVSSAKTPEDVFCWVQDNVAFYVSVVAYFLLILVCNLAVFIVVLVQIHSVKARNPAGSQSGHLSNLKSVVSLTFLLGLTWGFGCFAWGPAKVPFLYLFSICNSLQGFFIFVFHCLLKENVRKQWRIHLCCGRFRLNEYSDWSRSGTNGRSRANQPARSPSVKSVKSHKSNSTSSTSNGSDSGRKLISTVGSHLELVYENPSAVSSTSSSPSFPSVFRVQTNGLEVHCQQPSWKK</sequence>
<feature type="transmembrane region" description="Helical" evidence="6">
    <location>
        <begin position="151"/>
        <end position="173"/>
    </location>
</feature>
<comment type="subcellular location">
    <subcellularLocation>
        <location evidence="1">Membrane</location>
        <topology evidence="1">Multi-pass membrane protein</topology>
    </subcellularLocation>
</comment>
<dbReference type="GO" id="GO:0005886">
    <property type="term" value="C:plasma membrane"/>
    <property type="evidence" value="ECO:0007669"/>
    <property type="project" value="TreeGrafter"/>
</dbReference>
<dbReference type="Proteomes" id="UP001230051">
    <property type="component" value="Unassembled WGS sequence"/>
</dbReference>
<evidence type="ECO:0000256" key="1">
    <source>
        <dbReference type="ARBA" id="ARBA00004141"/>
    </source>
</evidence>
<dbReference type="EMBL" id="JAGXEW010000015">
    <property type="protein sequence ID" value="KAK1163081.1"/>
    <property type="molecule type" value="Genomic_DNA"/>
</dbReference>
<feature type="transmembrane region" description="Helical" evidence="6">
    <location>
        <begin position="123"/>
        <end position="145"/>
    </location>
</feature>
<keyword evidence="8" id="KW-0675">Receptor</keyword>
<keyword evidence="4 6" id="KW-0472">Membrane</keyword>
<dbReference type="GO" id="GO:0007166">
    <property type="term" value="P:cell surface receptor signaling pathway"/>
    <property type="evidence" value="ECO:0007669"/>
    <property type="project" value="InterPro"/>
</dbReference>
<name>A0AAD8G2W3_ACIOX</name>
<evidence type="ECO:0000256" key="3">
    <source>
        <dbReference type="ARBA" id="ARBA00022989"/>
    </source>
</evidence>
<dbReference type="GO" id="GO:0007189">
    <property type="term" value="P:adenylate cyclase-activating G protein-coupled receptor signaling pathway"/>
    <property type="evidence" value="ECO:0007669"/>
    <property type="project" value="TreeGrafter"/>
</dbReference>
<reference evidence="8" key="1">
    <citation type="submission" date="2022-02" db="EMBL/GenBank/DDBJ databases">
        <title>Atlantic sturgeon de novo genome assembly.</title>
        <authorList>
            <person name="Stock M."/>
            <person name="Klopp C."/>
            <person name="Guiguen Y."/>
            <person name="Cabau C."/>
            <person name="Parinello H."/>
            <person name="Santidrian Yebra-Pimentel E."/>
            <person name="Kuhl H."/>
            <person name="Dirks R.P."/>
            <person name="Guessner J."/>
            <person name="Wuertz S."/>
            <person name="Du K."/>
            <person name="Schartl M."/>
        </authorList>
    </citation>
    <scope>NUCLEOTIDE SEQUENCE</scope>
    <source>
        <strain evidence="8">STURGEONOMICS-FGT-2020</strain>
        <tissue evidence="8">Whole blood</tissue>
    </source>
</reference>
<organism evidence="8 9">
    <name type="scientific">Acipenser oxyrinchus oxyrinchus</name>
    <dbReference type="NCBI Taxonomy" id="40147"/>
    <lineage>
        <taxon>Eukaryota</taxon>
        <taxon>Metazoa</taxon>
        <taxon>Chordata</taxon>
        <taxon>Craniata</taxon>
        <taxon>Vertebrata</taxon>
        <taxon>Euteleostomi</taxon>
        <taxon>Actinopterygii</taxon>
        <taxon>Chondrostei</taxon>
        <taxon>Acipenseriformes</taxon>
        <taxon>Acipenseridae</taxon>
        <taxon>Acipenser</taxon>
    </lineage>
</organism>
<dbReference type="PRINTS" id="PR00249">
    <property type="entry name" value="GPCRSECRETIN"/>
</dbReference>
<dbReference type="PROSITE" id="PS50261">
    <property type="entry name" value="G_PROTEIN_RECEP_F2_4"/>
    <property type="match status" value="1"/>
</dbReference>
<evidence type="ECO:0000313" key="9">
    <source>
        <dbReference type="Proteomes" id="UP001230051"/>
    </source>
</evidence>
<dbReference type="InterPro" id="IPR000832">
    <property type="entry name" value="GPCR_2_secretin-like"/>
</dbReference>
<accession>A0AAD8G2W3</accession>
<feature type="transmembrane region" description="Helical" evidence="6">
    <location>
        <begin position="23"/>
        <end position="45"/>
    </location>
</feature>
<evidence type="ECO:0000256" key="4">
    <source>
        <dbReference type="ARBA" id="ARBA00023136"/>
    </source>
</evidence>
<evidence type="ECO:0000256" key="5">
    <source>
        <dbReference type="SAM" id="MobiDB-lite"/>
    </source>
</evidence>
<feature type="domain" description="G-protein coupled receptors family 2 profile 2" evidence="7">
    <location>
        <begin position="1"/>
        <end position="174"/>
    </location>
</feature>
<dbReference type="Gene3D" id="1.20.1070.10">
    <property type="entry name" value="Rhodopsin 7-helix transmembrane proteins"/>
    <property type="match status" value="1"/>
</dbReference>
<dbReference type="AlphaFoldDB" id="A0AAD8G2W3"/>
<evidence type="ECO:0000256" key="6">
    <source>
        <dbReference type="SAM" id="Phobius"/>
    </source>
</evidence>
<dbReference type="PROSITE" id="PS00650">
    <property type="entry name" value="G_PROTEIN_RECEP_F2_2"/>
    <property type="match status" value="1"/>
</dbReference>
<proteinExistence type="predicted"/>
<evidence type="ECO:0000256" key="2">
    <source>
        <dbReference type="ARBA" id="ARBA00022692"/>
    </source>
</evidence>
<keyword evidence="9" id="KW-1185">Reference proteome</keyword>
<evidence type="ECO:0000259" key="7">
    <source>
        <dbReference type="PROSITE" id="PS50261"/>
    </source>
</evidence>
<gene>
    <name evidence="8" type="primary">Adgrg2</name>
    <name evidence="8" type="ORF">AOXY_G16449</name>
</gene>
<dbReference type="InterPro" id="IPR017981">
    <property type="entry name" value="GPCR_2-like_7TM"/>
</dbReference>
<comment type="caution">
    <text evidence="8">The sequence shown here is derived from an EMBL/GenBank/DDBJ whole genome shotgun (WGS) entry which is preliminary data.</text>
</comment>
<dbReference type="PANTHER" id="PTHR12011">
    <property type="entry name" value="ADHESION G-PROTEIN COUPLED RECEPTOR"/>
    <property type="match status" value="1"/>
</dbReference>
<dbReference type="Pfam" id="PF00002">
    <property type="entry name" value="7tm_2"/>
    <property type="match status" value="1"/>
</dbReference>
<dbReference type="GO" id="GO:0004930">
    <property type="term" value="F:G protein-coupled receptor activity"/>
    <property type="evidence" value="ECO:0007669"/>
    <property type="project" value="InterPro"/>
</dbReference>
<feature type="transmembrane region" description="Helical" evidence="6">
    <location>
        <begin position="76"/>
        <end position="102"/>
    </location>
</feature>
<keyword evidence="2 6" id="KW-0812">Transmembrane</keyword>
<evidence type="ECO:0000313" key="8">
    <source>
        <dbReference type="EMBL" id="KAK1163081.1"/>
    </source>
</evidence>
<dbReference type="PANTHER" id="PTHR12011:SF277">
    <property type="entry name" value="ADHESION G-PROTEIN COUPLED RECEPTOR G4"/>
    <property type="match status" value="1"/>
</dbReference>
<keyword evidence="3 6" id="KW-1133">Transmembrane helix</keyword>
<feature type="region of interest" description="Disordered" evidence="5">
    <location>
        <begin position="200"/>
        <end position="240"/>
    </location>
</feature>
<dbReference type="InterPro" id="IPR017983">
    <property type="entry name" value="GPCR_2_secretin-like_CS"/>
</dbReference>